<dbReference type="PRINTS" id="PR00391">
    <property type="entry name" value="PITRANSFER"/>
</dbReference>
<reference evidence="6 7" key="1">
    <citation type="submission" date="2019-04" db="EMBL/GenBank/DDBJ databases">
        <title>Annotation for the trematode Fasciola gigantica.</title>
        <authorList>
            <person name="Choi Y.-J."/>
        </authorList>
    </citation>
    <scope>NUCLEOTIDE SEQUENCE [LARGE SCALE GENOMIC DNA]</scope>
    <source>
        <strain evidence="6">Uganda_cow_1</strain>
    </source>
</reference>
<evidence type="ECO:0000256" key="3">
    <source>
        <dbReference type="ARBA" id="ARBA00022837"/>
    </source>
</evidence>
<dbReference type="Pfam" id="PF02121">
    <property type="entry name" value="IP_trans"/>
    <property type="match status" value="1"/>
</dbReference>
<dbReference type="GO" id="GO:0005737">
    <property type="term" value="C:cytoplasm"/>
    <property type="evidence" value="ECO:0007669"/>
    <property type="project" value="TreeGrafter"/>
</dbReference>
<dbReference type="Pfam" id="PF24694">
    <property type="entry name" value="LNS2_PITM1-3"/>
    <property type="match status" value="1"/>
</dbReference>
<dbReference type="GO" id="GO:0008526">
    <property type="term" value="F:phosphatidylinositol transfer activity"/>
    <property type="evidence" value="ECO:0007669"/>
    <property type="project" value="TreeGrafter"/>
</dbReference>
<evidence type="ECO:0000256" key="2">
    <source>
        <dbReference type="ARBA" id="ARBA00022553"/>
    </source>
</evidence>
<evidence type="ECO:0000256" key="4">
    <source>
        <dbReference type="SAM" id="MobiDB-lite"/>
    </source>
</evidence>
<dbReference type="GO" id="GO:0008525">
    <property type="term" value="F:phosphatidylcholine transporter activity"/>
    <property type="evidence" value="ECO:0007669"/>
    <property type="project" value="TreeGrafter"/>
</dbReference>
<evidence type="ECO:0000313" key="6">
    <source>
        <dbReference type="EMBL" id="TPP66446.1"/>
    </source>
</evidence>
<comment type="caution">
    <text evidence="6">The sequence shown here is derived from an EMBL/GenBank/DDBJ whole genome shotgun (WGS) entry which is preliminary data.</text>
</comment>
<proteinExistence type="inferred from homology"/>
<dbReference type="Proteomes" id="UP000316759">
    <property type="component" value="Unassembled WGS sequence"/>
</dbReference>
<dbReference type="InterPro" id="IPR004177">
    <property type="entry name" value="DDHD_dom"/>
</dbReference>
<dbReference type="InterPro" id="IPR036412">
    <property type="entry name" value="HAD-like_sf"/>
</dbReference>
<dbReference type="InterPro" id="IPR055261">
    <property type="entry name" value="PI_transfer_N"/>
</dbReference>
<dbReference type="Gene3D" id="3.30.530.20">
    <property type="match status" value="1"/>
</dbReference>
<dbReference type="PANTHER" id="PTHR10658:SF81">
    <property type="entry name" value="PROTEIN RETINAL DEGENERATION B"/>
    <property type="match status" value="1"/>
</dbReference>
<dbReference type="EMBL" id="SUNJ01001819">
    <property type="protein sequence ID" value="TPP66446.1"/>
    <property type="molecule type" value="Genomic_DNA"/>
</dbReference>
<gene>
    <name evidence="6" type="ORF">FGIG_00740</name>
</gene>
<feature type="compositionally biased region" description="Polar residues" evidence="4">
    <location>
        <begin position="1252"/>
        <end position="1262"/>
    </location>
</feature>
<feature type="compositionally biased region" description="Polar residues" evidence="4">
    <location>
        <begin position="649"/>
        <end position="667"/>
    </location>
</feature>
<dbReference type="InterPro" id="IPR023393">
    <property type="entry name" value="START-like_dom_sf"/>
</dbReference>
<keyword evidence="3" id="KW-0106">Calcium</keyword>
<feature type="region of interest" description="Disordered" evidence="4">
    <location>
        <begin position="649"/>
        <end position="669"/>
    </location>
</feature>
<dbReference type="SUPFAM" id="SSF56784">
    <property type="entry name" value="HAD-like"/>
    <property type="match status" value="1"/>
</dbReference>
<dbReference type="STRING" id="46835.A0A504Z140"/>
<evidence type="ECO:0000313" key="7">
    <source>
        <dbReference type="Proteomes" id="UP000316759"/>
    </source>
</evidence>
<protein>
    <submittedName>
        <fullName evidence="6">Membrane-associated phosphatidylinositol transfer protein 1</fullName>
    </submittedName>
</protein>
<dbReference type="AlphaFoldDB" id="A0A504Z140"/>
<sequence length="1262" mass="140794">MLIKEYRICLPLTVEEYKIAQLFMIQKKSREESTGRESGVEIIKNEPYEEGPGGRGQYTYKIYHVGSHLPAWLRNILPPSALRVEEEAWNAYPYTRTIYRVPFVDKLTLDIETHYFDDGGQQDDVFKLNAEEKAARIVDFIDIVNDPVARSEYKTEEDTTLYISEATGRGPLTPTWRDEFIRAQTVTHERWTRAPNRTPGNQQADGPLTPLPKRIMCAYKLCRVEFRYWGMQKRVEQFIHDSALRKTMVRAHRQVWTWQDEWYGLTIEEIRQLEEETARALASKMAEGEAPNEPDAESTNVNDRGKVLAASTLSPASVPQSASLTFPDPSSVALDNQFSGSRIRSASQTLCCDMDPVEAQHLWQTFKKLEHSDAELVDYEPYGVMSDDDDTQSFVSCRSNFTGQTAYASASTSVTEGLHVIAGDEDLNVVNASDGKSTVARTPDHAEKLVLIMVVHGGCLLDAGNDLITKRNDVNTWRRTLDTVIANHYPVLRRRVAVCLVPCPSGLDDTFRLLAQLKTSPIDPRLPTEMQISRDLIPLGSIPFFLTGSPKYPQMLDELVSRLNSRYAEFLRSPEGQNFHGAVCLMADSVGAILTHDVLNIVARQNDGVLSESNPDGLSLIDAGVRRWRQPIRIGSSREMDQFSQETVSTNHETSTLVQPGSNSSDSPLLKRHSATVRLCTLDFQVQCFIMLGSPVGLLLAFRNQISKISDPLNKDEQPLLNAELCIAADQVCNLFHMNDPCSFRIEPILHPRFDQIAPLYVPQYAFYPLGDSQPTSLIETLVRQAKLFEPDLCAQPNQPDGNLMGTPGTVFSNPKNERSWEKATMIAFEALKKIRHNWWGQHRVDYSVHCPEGVQALLAGARAPIFHASYWESSDVAAFVLRQLLEILGFSLPETSYAVDLDDDVAVSGLMDLTRESHSGLNDTVNTTSSSVSVGNRPSANLSLGSRFRLRRQGSESSKNVKSNHRANDVIVGEGEPQILTARFVFGLLDLASMINEKVLIQTRSLSGTWTTIGTETTDSSGRIHHQVPDQRRFGVGLHSILLSAESDREHPIQLTLAVIPPHTEAVVFSVDGSFAASLSIMGKDPKIRPGAVDVARHWYALGYLIIYLSARPDMQQRRVTSWLANHNFPQGITLFVEGISTDPLRQKCQLLKNTCQKVQLKIHCAYGSGKDVSMYRSFNVPPQNIFVVGRISRSQAAQSTPLTRGYAVHLSQLTAGHVLSRPVVRSVNRAMGQLPFDRPASLRISPPQPDQKSNCSASSK</sequence>
<dbReference type="GO" id="GO:0031210">
    <property type="term" value="F:phosphatidylcholine binding"/>
    <property type="evidence" value="ECO:0007669"/>
    <property type="project" value="TreeGrafter"/>
</dbReference>
<dbReference type="SUPFAM" id="SSF55961">
    <property type="entry name" value="Bet v1-like"/>
    <property type="match status" value="1"/>
</dbReference>
<dbReference type="PROSITE" id="PS51043">
    <property type="entry name" value="DDHD"/>
    <property type="match status" value="1"/>
</dbReference>
<name>A0A504Z140_FASGI</name>
<organism evidence="6 7">
    <name type="scientific">Fasciola gigantica</name>
    <name type="common">Giant liver fluke</name>
    <dbReference type="NCBI Taxonomy" id="46835"/>
    <lineage>
        <taxon>Eukaryota</taxon>
        <taxon>Metazoa</taxon>
        <taxon>Spiralia</taxon>
        <taxon>Lophotrochozoa</taxon>
        <taxon>Platyhelminthes</taxon>
        <taxon>Trematoda</taxon>
        <taxon>Digenea</taxon>
        <taxon>Plagiorchiida</taxon>
        <taxon>Echinostomata</taxon>
        <taxon>Echinostomatoidea</taxon>
        <taxon>Fasciolidae</taxon>
        <taxon>Fasciola</taxon>
    </lineage>
</organism>
<evidence type="ECO:0000259" key="5">
    <source>
        <dbReference type="PROSITE" id="PS51043"/>
    </source>
</evidence>
<keyword evidence="2" id="KW-0597">Phosphoprotein</keyword>
<feature type="domain" description="DDHD" evidence="5">
    <location>
        <begin position="682"/>
        <end position="887"/>
    </location>
</feature>
<evidence type="ECO:0000256" key="1">
    <source>
        <dbReference type="ARBA" id="ARBA00010316"/>
    </source>
</evidence>
<dbReference type="Pfam" id="PF24695">
    <property type="entry name" value="PITM1-3"/>
    <property type="match status" value="1"/>
</dbReference>
<dbReference type="InterPro" id="IPR031315">
    <property type="entry name" value="LNS2/PITP"/>
</dbReference>
<comment type="similarity">
    <text evidence="1">Belongs to the PtdIns transfer protein family. PI transfer class IIA subfamily.</text>
</comment>
<feature type="region of interest" description="Disordered" evidence="4">
    <location>
        <begin position="281"/>
        <end position="300"/>
    </location>
</feature>
<feature type="region of interest" description="Disordered" evidence="4">
    <location>
        <begin position="1239"/>
        <end position="1262"/>
    </location>
</feature>
<dbReference type="SMART" id="SM01127">
    <property type="entry name" value="DDHD"/>
    <property type="match status" value="1"/>
</dbReference>
<keyword evidence="7" id="KW-1185">Reference proteome</keyword>
<dbReference type="Pfam" id="PF02862">
    <property type="entry name" value="DDHD"/>
    <property type="match status" value="2"/>
</dbReference>
<dbReference type="OrthoDB" id="167576at2759"/>
<dbReference type="GO" id="GO:0046872">
    <property type="term" value="F:metal ion binding"/>
    <property type="evidence" value="ECO:0007669"/>
    <property type="project" value="InterPro"/>
</dbReference>
<dbReference type="PANTHER" id="PTHR10658">
    <property type="entry name" value="PHOSPHATIDYLINOSITOL TRANSFER PROTEIN"/>
    <property type="match status" value="1"/>
</dbReference>
<dbReference type="InterPro" id="IPR001666">
    <property type="entry name" value="PI_transfer"/>
</dbReference>
<dbReference type="SMART" id="SM00775">
    <property type="entry name" value="LNS2"/>
    <property type="match status" value="1"/>
</dbReference>
<accession>A0A504Z140</accession>
<dbReference type="GO" id="GO:0035091">
    <property type="term" value="F:phosphatidylinositol binding"/>
    <property type="evidence" value="ECO:0007669"/>
    <property type="project" value="TreeGrafter"/>
</dbReference>